<organism evidence="1 2">
    <name type="scientific">Mobiluncus mulieris</name>
    <dbReference type="NCBI Taxonomy" id="2052"/>
    <lineage>
        <taxon>Bacteria</taxon>
        <taxon>Bacillati</taxon>
        <taxon>Actinomycetota</taxon>
        <taxon>Actinomycetes</taxon>
        <taxon>Actinomycetales</taxon>
        <taxon>Actinomycetaceae</taxon>
        <taxon>Mobiluncus</taxon>
    </lineage>
</organism>
<dbReference type="EMBL" id="JABCUS010000012">
    <property type="protein sequence ID" value="NMX03559.1"/>
    <property type="molecule type" value="Genomic_DNA"/>
</dbReference>
<comment type="caution">
    <text evidence="1">The sequence shown here is derived from an EMBL/GenBank/DDBJ whole genome shotgun (WGS) entry which is preliminary data.</text>
</comment>
<protein>
    <recommendedName>
        <fullName evidence="3">DUF3168 domain-containing protein</fullName>
    </recommendedName>
</protein>
<dbReference type="AlphaFoldDB" id="A0A7Y0UTP7"/>
<proteinExistence type="predicted"/>
<sequence>MTTPLLEQLSHIAEELGLPYAVGLYVQTPAPDTYLVFTPLTDSLEVFADNTPGIEVEEVRIALFTKTNYLALRDQITKALISARLVITGRRYIGYEADTGFHHYSIDVSSFRACP</sequence>
<gene>
    <name evidence="1" type="ORF">HHJ77_06405</name>
</gene>
<name>A0A7Y0UTP7_9ACTO</name>
<evidence type="ECO:0008006" key="3">
    <source>
        <dbReference type="Google" id="ProtNLM"/>
    </source>
</evidence>
<dbReference type="Proteomes" id="UP000575397">
    <property type="component" value="Unassembled WGS sequence"/>
</dbReference>
<dbReference type="RefSeq" id="WP_169762700.1">
    <property type="nucleotide sequence ID" value="NZ_JABCUQ010000001.1"/>
</dbReference>
<reference evidence="1 2" key="1">
    <citation type="submission" date="2020-04" db="EMBL/GenBank/DDBJ databases">
        <title>Antimicrobial susceptibility and clonality of vaginal-derived multi-drug resistant Mobiluncus isolates in China.</title>
        <authorList>
            <person name="Zhang X."/>
        </authorList>
    </citation>
    <scope>NUCLEOTIDE SEQUENCE [LARGE SCALE GENOMIC DNA]</scope>
    <source>
        <strain evidence="1 2">12</strain>
    </source>
</reference>
<evidence type="ECO:0000313" key="2">
    <source>
        <dbReference type="Proteomes" id="UP000575397"/>
    </source>
</evidence>
<evidence type="ECO:0000313" key="1">
    <source>
        <dbReference type="EMBL" id="NMX03559.1"/>
    </source>
</evidence>
<accession>A0A7Y0UTP7</accession>